<dbReference type="PANTHER" id="PTHR42879">
    <property type="entry name" value="3-OXOACYL-(ACYL-CARRIER-PROTEIN) REDUCTASE"/>
    <property type="match status" value="1"/>
</dbReference>
<dbReference type="RefSeq" id="WP_203414580.1">
    <property type="nucleotide sequence ID" value="NZ_CP060244.1"/>
</dbReference>
<dbReference type="PRINTS" id="PR00080">
    <property type="entry name" value="SDRFAMILY"/>
</dbReference>
<keyword evidence="3" id="KW-1185">Reference proteome</keyword>
<gene>
    <name evidence="2" type="primary">fabG_2</name>
    <name evidence="2" type="ORF">JGUZn3_10210</name>
</gene>
<dbReference type="FunFam" id="3.40.50.720:FF:000084">
    <property type="entry name" value="Short-chain dehydrogenase reductase"/>
    <property type="match status" value="1"/>
</dbReference>
<dbReference type="GO" id="GO:0004316">
    <property type="term" value="F:3-oxoacyl-[acyl-carrier-protein] reductase (NADPH) activity"/>
    <property type="evidence" value="ECO:0007669"/>
    <property type="project" value="UniProtKB-EC"/>
</dbReference>
<dbReference type="SUPFAM" id="SSF51735">
    <property type="entry name" value="NAD(P)-binding Rossmann-fold domains"/>
    <property type="match status" value="1"/>
</dbReference>
<dbReference type="Proteomes" id="UP000516349">
    <property type="component" value="Chromosome"/>
</dbReference>
<dbReference type="GO" id="GO:0032787">
    <property type="term" value="P:monocarboxylic acid metabolic process"/>
    <property type="evidence" value="ECO:0007669"/>
    <property type="project" value="UniProtKB-ARBA"/>
</dbReference>
<evidence type="ECO:0000256" key="1">
    <source>
        <dbReference type="ARBA" id="ARBA00006484"/>
    </source>
</evidence>
<sequence length="246" mass="26219">MRKVALITGALTGIGHETALLFAKNDFKLVVSGRRDEAGKALEAELQKLGAEAFFFKSDVQKEDQVKALVDFCLSKFGRLDVAVNNAGTEGKALPLTDVTTESYYYTFDTNVLGVILSLKYELAAMYKQKSGTIINMSSIAGKMGSPSAGLYVASKHAVEGLTKTAALEAAPFDVKVNAIAPGPIATRMFNDFIPDDSVRDEFVSAVPLKRVGEVSDIANMALYIAQGKSPYMTGASITIDGGMLA</sequence>
<dbReference type="InterPro" id="IPR002347">
    <property type="entry name" value="SDR_fam"/>
</dbReference>
<dbReference type="KEGG" id="ebla:JGUZn3_10210"/>
<proteinExistence type="inferred from homology"/>
<dbReference type="PANTHER" id="PTHR42879:SF2">
    <property type="entry name" value="3-OXOACYL-[ACYL-CARRIER-PROTEIN] REDUCTASE FABG"/>
    <property type="match status" value="1"/>
</dbReference>
<dbReference type="PROSITE" id="PS00061">
    <property type="entry name" value="ADH_SHORT"/>
    <property type="match status" value="1"/>
</dbReference>
<dbReference type="Pfam" id="PF13561">
    <property type="entry name" value="adh_short_C2"/>
    <property type="match status" value="1"/>
</dbReference>
<dbReference type="NCBIfam" id="NF005559">
    <property type="entry name" value="PRK07231.1"/>
    <property type="match status" value="1"/>
</dbReference>
<dbReference type="Gene3D" id="3.40.50.720">
    <property type="entry name" value="NAD(P)-binding Rossmann-like Domain"/>
    <property type="match status" value="1"/>
</dbReference>
<dbReference type="InterPro" id="IPR050259">
    <property type="entry name" value="SDR"/>
</dbReference>
<evidence type="ECO:0000313" key="3">
    <source>
        <dbReference type="Proteomes" id="UP000516349"/>
    </source>
</evidence>
<dbReference type="AlphaFoldDB" id="A0A7H1NR39"/>
<name>A0A7H1NR39_9PROT</name>
<organism evidence="2 3">
    <name type="scientific">Entomobacter blattae</name>
    <dbReference type="NCBI Taxonomy" id="2762277"/>
    <lineage>
        <taxon>Bacteria</taxon>
        <taxon>Pseudomonadati</taxon>
        <taxon>Pseudomonadota</taxon>
        <taxon>Alphaproteobacteria</taxon>
        <taxon>Acetobacterales</taxon>
        <taxon>Acetobacteraceae</taxon>
        <taxon>Entomobacter</taxon>
    </lineage>
</organism>
<evidence type="ECO:0000313" key="2">
    <source>
        <dbReference type="EMBL" id="QNT78249.1"/>
    </source>
</evidence>
<dbReference type="EMBL" id="CP060244">
    <property type="protein sequence ID" value="QNT78249.1"/>
    <property type="molecule type" value="Genomic_DNA"/>
</dbReference>
<accession>A0A7H1NR39</accession>
<dbReference type="CDD" id="cd05233">
    <property type="entry name" value="SDR_c"/>
    <property type="match status" value="1"/>
</dbReference>
<reference evidence="2 3" key="1">
    <citation type="submission" date="2020-08" db="EMBL/GenBank/DDBJ databases">
        <title>Complete genome sequence of Entomobacter blattae G55GP.</title>
        <authorList>
            <person name="Poehlein A."/>
            <person name="Guzman J."/>
            <person name="Daniel R."/>
            <person name="Vilcinskas A."/>
        </authorList>
    </citation>
    <scope>NUCLEOTIDE SEQUENCE [LARGE SCALE GENOMIC DNA]</scope>
    <source>
        <strain evidence="2 3">G55GP</strain>
    </source>
</reference>
<keyword evidence="2" id="KW-0560">Oxidoreductase</keyword>
<comment type="similarity">
    <text evidence="1">Belongs to the short-chain dehydrogenases/reductases (SDR) family.</text>
</comment>
<dbReference type="InterPro" id="IPR036291">
    <property type="entry name" value="NAD(P)-bd_dom_sf"/>
</dbReference>
<dbReference type="EC" id="1.1.1.100" evidence="2"/>
<dbReference type="PRINTS" id="PR00081">
    <property type="entry name" value="GDHRDH"/>
</dbReference>
<protein>
    <submittedName>
        <fullName evidence="2">3-oxoacyl-[acyl-carrier-protein] reductase FabG</fullName>
        <ecNumber evidence="2">1.1.1.100</ecNumber>
    </submittedName>
</protein>
<dbReference type="InterPro" id="IPR020904">
    <property type="entry name" value="Sc_DH/Rdtase_CS"/>
</dbReference>